<keyword evidence="2" id="KW-1185">Reference proteome</keyword>
<gene>
    <name evidence="1" type="ORF">CKO45_10130</name>
</gene>
<protein>
    <submittedName>
        <fullName evidence="1">Uncharacterized protein</fullName>
    </submittedName>
</protein>
<proteinExistence type="predicted"/>
<reference evidence="1 2" key="1">
    <citation type="journal article" date="2020" name="Microorganisms">
        <title>Osmotic Adaptation and Compatible Solute Biosynthesis of Phototrophic Bacteria as Revealed from Genome Analyses.</title>
        <authorList>
            <person name="Imhoff J.F."/>
            <person name="Rahn T."/>
            <person name="Kunzel S."/>
            <person name="Keller A."/>
            <person name="Neulinger S.C."/>
        </authorList>
    </citation>
    <scope>NUCLEOTIDE SEQUENCE [LARGE SCALE GENOMIC DNA]</scope>
    <source>
        <strain evidence="1 2">DSM 15382</strain>
    </source>
</reference>
<evidence type="ECO:0000313" key="2">
    <source>
        <dbReference type="Proteomes" id="UP000697995"/>
    </source>
</evidence>
<dbReference type="Proteomes" id="UP000697995">
    <property type="component" value="Unassembled WGS sequence"/>
</dbReference>
<sequence>MHATLPADLLPATGPCWAAPVAPAADAAMLQAWLVAAQQGDRQAYERVLRWSVARAEAVLPQDGRQDDRVADLLHRIHAVRHSYDRTACPLRWIDGLIRAVSAARPDRPWRRWLAGHR</sequence>
<evidence type="ECO:0000313" key="1">
    <source>
        <dbReference type="EMBL" id="MBK1658589.1"/>
    </source>
</evidence>
<comment type="caution">
    <text evidence="1">The sequence shown here is derived from an EMBL/GenBank/DDBJ whole genome shotgun (WGS) entry which is preliminary data.</text>
</comment>
<dbReference type="EMBL" id="NRSG01000058">
    <property type="protein sequence ID" value="MBK1658589.1"/>
    <property type="molecule type" value="Genomic_DNA"/>
</dbReference>
<organism evidence="1 2">
    <name type="scientific">Paracraurococcus ruber</name>
    <dbReference type="NCBI Taxonomy" id="77675"/>
    <lineage>
        <taxon>Bacteria</taxon>
        <taxon>Pseudomonadati</taxon>
        <taxon>Pseudomonadota</taxon>
        <taxon>Alphaproteobacteria</taxon>
        <taxon>Acetobacterales</taxon>
        <taxon>Roseomonadaceae</taxon>
        <taxon>Paracraurococcus</taxon>
    </lineage>
</organism>
<name>A0ABS1CVP5_9PROT</name>
<dbReference type="RefSeq" id="WP_133221985.1">
    <property type="nucleotide sequence ID" value="NZ_NRSG01000058.1"/>
</dbReference>
<accession>A0ABS1CVP5</accession>